<feature type="domain" description="Mut7-C RNAse" evidence="1">
    <location>
        <begin position="96"/>
        <end position="237"/>
    </location>
</feature>
<sequence>MVTATFRFYEELNDFLPPALRRRDFERTCARAATAKHMIEALGVPHTEVELILINGESSGFGRILCDGDRVAVYPVFEALDVAPLLRVRERPLRVTRFVADVHLGALAHLLRMTGFDTLYDPGFEDSVIAGIAAREHRIVLTRDCELLKRRDITHGCFVHALKGEAQLREIFERLDLARSARPFTLCPHCNAPVRVIDRALARPRVPACVYEGYERFTTCDACGRIFWEGWHRERLFAMLEGRLPG</sequence>
<dbReference type="PANTHER" id="PTHR39081">
    <property type="entry name" value="MUT7-C DOMAIN-CONTAINING PROTEIN"/>
    <property type="match status" value="1"/>
</dbReference>
<dbReference type="SUPFAM" id="SSF54285">
    <property type="entry name" value="MoaD/ThiS"/>
    <property type="match status" value="1"/>
</dbReference>
<dbReference type="InterPro" id="IPR016155">
    <property type="entry name" value="Mopterin_synth/thiamin_S_b"/>
</dbReference>
<dbReference type="AlphaFoldDB" id="A0A069PSI9"/>
<dbReference type="InterPro" id="IPR002782">
    <property type="entry name" value="Mut7-C_RNAse_dom"/>
</dbReference>
<keyword evidence="4" id="KW-1185">Reference proteome</keyword>
<evidence type="ECO:0000313" key="3">
    <source>
        <dbReference type="EMBL" id="KDR43683.1"/>
    </source>
</evidence>
<accession>A0A069PSI9</accession>
<name>A0A069PSI9_9BURK</name>
<dbReference type="Pfam" id="PF14451">
    <property type="entry name" value="Ub-Mut7C"/>
    <property type="match status" value="1"/>
</dbReference>
<reference evidence="3 4" key="1">
    <citation type="submission" date="2014-03" db="EMBL/GenBank/DDBJ databases">
        <title>Draft Genome Sequences of Four Burkholderia Strains.</title>
        <authorList>
            <person name="Liu X.Y."/>
            <person name="Li C.X."/>
            <person name="Xu J.H."/>
        </authorList>
    </citation>
    <scope>NUCLEOTIDE SEQUENCE [LARGE SCALE GENOMIC DNA]</scope>
    <source>
        <strain evidence="3 4">DSM 50014</strain>
    </source>
</reference>
<gene>
    <name evidence="3" type="ORF">BG61_32845</name>
</gene>
<evidence type="ECO:0008006" key="5">
    <source>
        <dbReference type="Google" id="ProtNLM"/>
    </source>
</evidence>
<evidence type="ECO:0000259" key="1">
    <source>
        <dbReference type="Pfam" id="PF01927"/>
    </source>
</evidence>
<dbReference type="InterPro" id="IPR027798">
    <property type="entry name" value="Ub_Mut7C"/>
</dbReference>
<dbReference type="RefSeq" id="WP_035930850.1">
    <property type="nucleotide sequence ID" value="NZ_CADFFX010000001.1"/>
</dbReference>
<dbReference type="EMBL" id="JFHC01000006">
    <property type="protein sequence ID" value="KDR43683.1"/>
    <property type="molecule type" value="Genomic_DNA"/>
</dbReference>
<dbReference type="Proteomes" id="UP000027466">
    <property type="component" value="Unassembled WGS sequence"/>
</dbReference>
<organism evidence="3 4">
    <name type="scientific">Caballeronia glathei</name>
    <dbReference type="NCBI Taxonomy" id="60547"/>
    <lineage>
        <taxon>Bacteria</taxon>
        <taxon>Pseudomonadati</taxon>
        <taxon>Pseudomonadota</taxon>
        <taxon>Betaproteobacteria</taxon>
        <taxon>Burkholderiales</taxon>
        <taxon>Burkholderiaceae</taxon>
        <taxon>Caballeronia</taxon>
    </lineage>
</organism>
<dbReference type="PANTHER" id="PTHR39081:SF1">
    <property type="entry name" value="MUT7-C RNASE DOMAIN-CONTAINING PROTEIN"/>
    <property type="match status" value="1"/>
</dbReference>
<evidence type="ECO:0000313" key="4">
    <source>
        <dbReference type="Proteomes" id="UP000027466"/>
    </source>
</evidence>
<evidence type="ECO:0000259" key="2">
    <source>
        <dbReference type="Pfam" id="PF14451"/>
    </source>
</evidence>
<dbReference type="STRING" id="60547.GCA_000751215_02522"/>
<protein>
    <recommendedName>
        <fullName evidence="5">Twitching motility protein PilT</fullName>
    </recommendedName>
</protein>
<proteinExistence type="predicted"/>
<feature type="domain" description="Ubiquitin Mut7-C" evidence="2">
    <location>
        <begin position="1"/>
        <end position="81"/>
    </location>
</feature>
<comment type="caution">
    <text evidence="3">The sequence shown here is derived from an EMBL/GenBank/DDBJ whole genome shotgun (WGS) entry which is preliminary data.</text>
</comment>
<dbReference type="Pfam" id="PF01927">
    <property type="entry name" value="Mut7-C"/>
    <property type="match status" value="1"/>
</dbReference>